<dbReference type="SUPFAM" id="SSF52058">
    <property type="entry name" value="L domain-like"/>
    <property type="match status" value="2"/>
</dbReference>
<gene>
    <name evidence="13" type="ORF">DH2020_005733</name>
</gene>
<evidence type="ECO:0000256" key="5">
    <source>
        <dbReference type="ARBA" id="ARBA00022692"/>
    </source>
</evidence>
<dbReference type="SMART" id="SM00369">
    <property type="entry name" value="LRR_TYP"/>
    <property type="match status" value="4"/>
</dbReference>
<keyword evidence="14" id="KW-1185">Reference proteome</keyword>
<evidence type="ECO:0000256" key="7">
    <source>
        <dbReference type="ARBA" id="ARBA00022737"/>
    </source>
</evidence>
<evidence type="ECO:0000256" key="9">
    <source>
        <dbReference type="ARBA" id="ARBA00023136"/>
    </source>
</evidence>
<dbReference type="Gene3D" id="3.80.10.10">
    <property type="entry name" value="Ribonuclease Inhibitor"/>
    <property type="match status" value="3"/>
</dbReference>
<evidence type="ECO:0000256" key="8">
    <source>
        <dbReference type="ARBA" id="ARBA00022989"/>
    </source>
</evidence>
<keyword evidence="10" id="KW-0325">Glycoprotein</keyword>
<dbReference type="InterPro" id="IPR013210">
    <property type="entry name" value="LRR_N_plant-typ"/>
</dbReference>
<dbReference type="Pfam" id="PF00560">
    <property type="entry name" value="LRR_1"/>
    <property type="match status" value="1"/>
</dbReference>
<dbReference type="InterPro" id="IPR003591">
    <property type="entry name" value="Leu-rich_rpt_typical-subtyp"/>
</dbReference>
<evidence type="ECO:0000313" key="13">
    <source>
        <dbReference type="EMBL" id="KAK6158419.1"/>
    </source>
</evidence>
<evidence type="ECO:0000256" key="1">
    <source>
        <dbReference type="ARBA" id="ARBA00004251"/>
    </source>
</evidence>
<dbReference type="Pfam" id="PF13855">
    <property type="entry name" value="LRR_8"/>
    <property type="match status" value="2"/>
</dbReference>
<keyword evidence="8" id="KW-1133">Transmembrane helix</keyword>
<proteinExistence type="inferred from homology"/>
<comment type="caution">
    <text evidence="13">The sequence shown here is derived from an EMBL/GenBank/DDBJ whole genome shotgun (WGS) entry which is preliminary data.</text>
</comment>
<dbReference type="Proteomes" id="UP001318860">
    <property type="component" value="Unassembled WGS sequence"/>
</dbReference>
<evidence type="ECO:0000256" key="11">
    <source>
        <dbReference type="SAM" id="SignalP"/>
    </source>
</evidence>
<feature type="signal peptide" evidence="11">
    <location>
        <begin position="1"/>
        <end position="16"/>
    </location>
</feature>
<name>A0ABR0XGX6_REHGL</name>
<dbReference type="InterPro" id="IPR046956">
    <property type="entry name" value="RLP23-like"/>
</dbReference>
<dbReference type="InterPro" id="IPR001611">
    <property type="entry name" value="Leu-rich_rpt"/>
</dbReference>
<dbReference type="InterPro" id="IPR032675">
    <property type="entry name" value="LRR_dom_sf"/>
</dbReference>
<reference evidence="13 14" key="1">
    <citation type="journal article" date="2021" name="Comput. Struct. Biotechnol. J.">
        <title>De novo genome assembly of the potent medicinal plant Rehmannia glutinosa using nanopore technology.</title>
        <authorList>
            <person name="Ma L."/>
            <person name="Dong C."/>
            <person name="Song C."/>
            <person name="Wang X."/>
            <person name="Zheng X."/>
            <person name="Niu Y."/>
            <person name="Chen S."/>
            <person name="Feng W."/>
        </authorList>
    </citation>
    <scope>NUCLEOTIDE SEQUENCE [LARGE SCALE GENOMIC DNA]</scope>
    <source>
        <strain evidence="13">DH-2019</strain>
    </source>
</reference>
<keyword evidence="9" id="KW-0472">Membrane</keyword>
<keyword evidence="7" id="KW-0677">Repeat</keyword>
<comment type="similarity">
    <text evidence="2">Belongs to the RLP family.</text>
</comment>
<comment type="subcellular location">
    <subcellularLocation>
        <location evidence="1">Cell membrane</location>
        <topology evidence="1">Single-pass type I membrane protein</topology>
    </subcellularLocation>
</comment>
<organism evidence="13 14">
    <name type="scientific">Rehmannia glutinosa</name>
    <name type="common">Chinese foxglove</name>
    <dbReference type="NCBI Taxonomy" id="99300"/>
    <lineage>
        <taxon>Eukaryota</taxon>
        <taxon>Viridiplantae</taxon>
        <taxon>Streptophyta</taxon>
        <taxon>Embryophyta</taxon>
        <taxon>Tracheophyta</taxon>
        <taxon>Spermatophyta</taxon>
        <taxon>Magnoliopsida</taxon>
        <taxon>eudicotyledons</taxon>
        <taxon>Gunneridae</taxon>
        <taxon>Pentapetalae</taxon>
        <taxon>asterids</taxon>
        <taxon>lamiids</taxon>
        <taxon>Lamiales</taxon>
        <taxon>Orobanchaceae</taxon>
        <taxon>Rehmannieae</taxon>
        <taxon>Rehmannia</taxon>
    </lineage>
</organism>
<dbReference type="EMBL" id="JABTTQ020000004">
    <property type="protein sequence ID" value="KAK6158419.1"/>
    <property type="molecule type" value="Genomic_DNA"/>
</dbReference>
<feature type="chain" id="PRO_5047010440" description="Leucine-rich repeat-containing N-terminal plant-type domain-containing protein" evidence="11">
    <location>
        <begin position="17"/>
        <end position="451"/>
    </location>
</feature>
<keyword evidence="4" id="KW-0433">Leucine-rich repeat</keyword>
<keyword evidence="6 11" id="KW-0732">Signal</keyword>
<keyword evidence="3" id="KW-1003">Cell membrane</keyword>
<dbReference type="PANTHER" id="PTHR48063">
    <property type="entry name" value="LRR RECEPTOR-LIKE KINASE"/>
    <property type="match status" value="1"/>
</dbReference>
<evidence type="ECO:0000256" key="4">
    <source>
        <dbReference type="ARBA" id="ARBA00022614"/>
    </source>
</evidence>
<protein>
    <recommendedName>
        <fullName evidence="12">Leucine-rich repeat-containing N-terminal plant-type domain-containing protein</fullName>
    </recommendedName>
</protein>
<dbReference type="PANTHER" id="PTHR48063:SF112">
    <property type="entry name" value="RECEPTOR LIKE PROTEIN 30-LIKE"/>
    <property type="match status" value="1"/>
</dbReference>
<evidence type="ECO:0000256" key="6">
    <source>
        <dbReference type="ARBA" id="ARBA00022729"/>
    </source>
</evidence>
<feature type="domain" description="Leucine-rich repeat-containing N-terminal plant-type" evidence="12">
    <location>
        <begin position="60"/>
        <end position="97"/>
    </location>
</feature>
<sequence length="451" mass="50314">MVNFLLLYLNFPFANLSETIFLTEHGDNESLRNSPSHYLVNHGVHALGVAKNVTFGCVSGERKALISFKASLLDHSNRLSSWNHNKDCCSWQGVKCSKVTEHVTGLDLRNRDMGSMLQGNTIDSSLLELKYLSYLDLSFNDFQGSLIPAFLGSMKHLQHLNLSGANFIGVVPHQLGNLSSLRALDLSGSYKSLRVDDLMWATNLSSLEHLDMSGVNLSRTKHLVKVLNMLLFLVELRLSGSGLDSTSLPHACVDNSTLLTNVQYLDLSLNSFEGEFPCFLQNMTSLRFLDLSYNMYNSDPHFLRLNNLEDLNVAGNLLHRSADWISEFLSDKCQLKSLNVSLEYNKFSGHFPEELGELKQLTELYIESNCVTGLLPSSLGKLRALRVLNLGYNHLSGEIPISLGQLSNLENIGISYNSFEGTLSEAHFAKLSKLEYLNAGSNMLEFRVGYD</sequence>
<evidence type="ECO:0000313" key="14">
    <source>
        <dbReference type="Proteomes" id="UP001318860"/>
    </source>
</evidence>
<evidence type="ECO:0000256" key="3">
    <source>
        <dbReference type="ARBA" id="ARBA00022475"/>
    </source>
</evidence>
<evidence type="ECO:0000259" key="12">
    <source>
        <dbReference type="Pfam" id="PF08263"/>
    </source>
</evidence>
<evidence type="ECO:0000256" key="2">
    <source>
        <dbReference type="ARBA" id="ARBA00009592"/>
    </source>
</evidence>
<accession>A0ABR0XGX6</accession>
<keyword evidence="5" id="KW-0812">Transmembrane</keyword>
<dbReference type="Pfam" id="PF08263">
    <property type="entry name" value="LRRNT_2"/>
    <property type="match status" value="1"/>
</dbReference>
<evidence type="ECO:0000256" key="10">
    <source>
        <dbReference type="ARBA" id="ARBA00023180"/>
    </source>
</evidence>